<reference evidence="1 2" key="1">
    <citation type="submission" date="2016-09" db="EMBL/GenBank/DDBJ databases">
        <title>Complete genome sequence of Deltia acidovorans CM13 isolated from murine proximal colonic tissue.</title>
        <authorList>
            <person name="Saffarian A."/>
        </authorList>
    </citation>
    <scope>NUCLEOTIDE SEQUENCE [LARGE SCALE GENOMIC DNA]</scope>
    <source>
        <strain evidence="1 2">CM13</strain>
    </source>
</reference>
<evidence type="ECO:0000313" key="1">
    <source>
        <dbReference type="EMBL" id="AOV01842.1"/>
    </source>
</evidence>
<name>A0ABN4SI35_9BURK</name>
<dbReference type="EMBL" id="CP017420">
    <property type="protein sequence ID" value="AOV01842.1"/>
    <property type="molecule type" value="Genomic_DNA"/>
</dbReference>
<protein>
    <submittedName>
        <fullName evidence="1">Uncharacterized protein</fullName>
    </submittedName>
</protein>
<keyword evidence="2" id="KW-1185">Reference proteome</keyword>
<accession>A0ABN4SI35</accession>
<sequence>MAMAETDLLLLFKAPVGDGESPLDLVFGDEDPSEQVVELRAAGRISRLRGVAVVRTLVPATAQGRITGLRGTVPFGIDINVARPTVGQVPGAWQEATAARAVLRSTYEHAAPVLAAVQERGEAGVPISTLLWQTWQQAQRVVHATQAAWQDGQRVARTLRQAYEEATRTRAASRQAWQEAERVSMVSQQQFEEALRRRHAVTQAFSTGVLLGAAVRTDMQDGRAVRIAVLGRYEEAWHPRPGVTPPGPKPPIEPPCYVPVVGGSVDLVFVEPWTSSTQLVFVCCKVGPHPEPPRYVIPLLRVYMTVHTIDAVLLPSLERVPLQSLSITTNDDDYGWTMSASGKLSLLDQLAPRQGVPQQIRVTVDGIQWVFAVDPPARTRKFPEHAVQVTGRSVTSLLAAPYFASTDWANTMPRTAQQLVLEALDLTGVTLDWQLDDWLVPANIWSHGGTPLSVAQRIAEAAGGVVRSHRFEPQLQIAPRFPHMPWAWSDAVADVRMPAQIITSDSLQATRVARYNAVYVAGTGQGLPLGHVVRTGTAGDRLAPQVTDALITDTVAARLRGQSVLAASVITHQQPITVPLLTGGTNPGLILPGYLIEVQEPAETWRGLVRGITVSVDAPTVRQTLDVERSIA</sequence>
<organism evidence="1 2">
    <name type="scientific">Delftia tsuruhatensis</name>
    <dbReference type="NCBI Taxonomy" id="180282"/>
    <lineage>
        <taxon>Bacteria</taxon>
        <taxon>Pseudomonadati</taxon>
        <taxon>Pseudomonadota</taxon>
        <taxon>Betaproteobacteria</taxon>
        <taxon>Burkholderiales</taxon>
        <taxon>Comamonadaceae</taxon>
        <taxon>Delftia</taxon>
    </lineage>
</organism>
<evidence type="ECO:0000313" key="2">
    <source>
        <dbReference type="Proteomes" id="UP000095607"/>
    </source>
</evidence>
<dbReference type="Proteomes" id="UP000095607">
    <property type="component" value="Chromosome"/>
</dbReference>
<proteinExistence type="predicted"/>
<gene>
    <name evidence="1" type="ORF">BI380_10985</name>
</gene>